<reference evidence="4 5" key="1">
    <citation type="submission" date="2022-05" db="EMBL/GenBank/DDBJ databases">
        <authorList>
            <consortium name="Genoscope - CEA"/>
            <person name="William W."/>
        </authorList>
    </citation>
    <scope>NUCLEOTIDE SEQUENCE [LARGE SCALE GENOMIC DNA]</scope>
</reference>
<gene>
    <name evidence="4" type="ORF">PMEA_00020262</name>
</gene>
<feature type="domain" description="MADF" evidence="3">
    <location>
        <begin position="36"/>
        <end position="125"/>
    </location>
</feature>
<dbReference type="PANTHER" id="PTHR47595:SF1">
    <property type="entry name" value="MYB_SANT-LIKE DNA-BINDING DOMAIN-CONTAINING PROTEIN"/>
    <property type="match status" value="1"/>
</dbReference>
<dbReference type="InterPro" id="IPR006578">
    <property type="entry name" value="MADF-dom"/>
</dbReference>
<comment type="caution">
    <text evidence="4">The sequence shown here is derived from an EMBL/GenBank/DDBJ whole genome shotgun (WGS) entry which is preliminary data.</text>
</comment>
<evidence type="ECO:0000256" key="1">
    <source>
        <dbReference type="SAM" id="Coils"/>
    </source>
</evidence>
<dbReference type="EMBL" id="CALNXJ010000037">
    <property type="protein sequence ID" value="CAH3142818.1"/>
    <property type="molecule type" value="Genomic_DNA"/>
</dbReference>
<protein>
    <recommendedName>
        <fullName evidence="3">MADF domain-containing protein</fullName>
    </recommendedName>
</protein>
<feature type="compositionally biased region" description="Basic and acidic residues" evidence="2">
    <location>
        <begin position="183"/>
        <end position="208"/>
    </location>
</feature>
<accession>A0AAU9XBQ5</accession>
<evidence type="ECO:0000256" key="2">
    <source>
        <dbReference type="SAM" id="MobiDB-lite"/>
    </source>
</evidence>
<feature type="region of interest" description="Disordered" evidence="2">
    <location>
        <begin position="1"/>
        <end position="28"/>
    </location>
</feature>
<proteinExistence type="predicted"/>
<dbReference type="Proteomes" id="UP001159428">
    <property type="component" value="Unassembled WGS sequence"/>
</dbReference>
<dbReference type="Gene3D" id="1.10.10.60">
    <property type="entry name" value="Homeodomain-like"/>
    <property type="match status" value="1"/>
</dbReference>
<evidence type="ECO:0000259" key="3">
    <source>
        <dbReference type="PROSITE" id="PS51029"/>
    </source>
</evidence>
<evidence type="ECO:0000313" key="4">
    <source>
        <dbReference type="EMBL" id="CAH3142818.1"/>
    </source>
</evidence>
<feature type="compositionally biased region" description="Acidic residues" evidence="2">
    <location>
        <begin position="151"/>
        <end position="168"/>
    </location>
</feature>
<keyword evidence="1" id="KW-0175">Coiled coil</keyword>
<feature type="compositionally biased region" description="Low complexity" evidence="2">
    <location>
        <begin position="170"/>
        <end position="182"/>
    </location>
</feature>
<dbReference type="AlphaFoldDB" id="A0AAU9XBQ5"/>
<dbReference type="Pfam" id="PF13837">
    <property type="entry name" value="Myb_DNA-bind_4"/>
    <property type="match status" value="1"/>
</dbReference>
<evidence type="ECO:0000313" key="5">
    <source>
        <dbReference type="Proteomes" id="UP001159428"/>
    </source>
</evidence>
<feature type="coiled-coil region" evidence="1">
    <location>
        <begin position="253"/>
        <end position="280"/>
    </location>
</feature>
<feature type="region of interest" description="Disordered" evidence="2">
    <location>
        <begin position="124"/>
        <end position="209"/>
    </location>
</feature>
<keyword evidence="5" id="KW-1185">Reference proteome</keyword>
<sequence length="312" mass="35992">MCRKFTSRFNMAEANSKGKSPKKSRGYSWKEEDVKELIQIMQEETVMFSLDNAKTPKEKRAAYKTVQVQMQKKGINISLDAIINKWKKLRQQYKQHHDKQKRSGTERQKKWKFFDEMDQACGHRDTSSPACLIDSSAPAESTDLDSGTEGNIEDETNVESGDEADNEELSSNSKGSVEGSSGAREERLSGAKKPKLEMEAEAKTDTKKNKVVKKGKMTRFEKSFAVLTESFKTAAEQEMDMLVKLENMRQKEMLVHEIRLKELENERRREERQHELMLVNLLSQNRNSFQRMDFYEGSNPVHSGSESSFYEM</sequence>
<dbReference type="PANTHER" id="PTHR47595">
    <property type="entry name" value="HEAT SHOCK 70 KDA PROTEIN 14"/>
    <property type="match status" value="1"/>
</dbReference>
<dbReference type="PROSITE" id="PS51029">
    <property type="entry name" value="MADF"/>
    <property type="match status" value="1"/>
</dbReference>
<organism evidence="4 5">
    <name type="scientific">Pocillopora meandrina</name>
    <dbReference type="NCBI Taxonomy" id="46732"/>
    <lineage>
        <taxon>Eukaryota</taxon>
        <taxon>Metazoa</taxon>
        <taxon>Cnidaria</taxon>
        <taxon>Anthozoa</taxon>
        <taxon>Hexacorallia</taxon>
        <taxon>Scleractinia</taxon>
        <taxon>Astrocoeniina</taxon>
        <taxon>Pocilloporidae</taxon>
        <taxon>Pocillopora</taxon>
    </lineage>
</organism>
<dbReference type="InterPro" id="IPR044822">
    <property type="entry name" value="Myb_DNA-bind_4"/>
</dbReference>
<name>A0AAU9XBQ5_9CNID</name>